<proteinExistence type="predicted"/>
<dbReference type="EMBL" id="CM004398">
    <property type="protein sequence ID" value="OAY35362.1"/>
    <property type="molecule type" value="Genomic_DNA"/>
</dbReference>
<gene>
    <name evidence="1" type="ORF">MANES_12G095100</name>
</gene>
<sequence>MTVVNRVSRESKQGFKEYTTANRVESWNHLRRQ</sequence>
<evidence type="ECO:0000313" key="1">
    <source>
        <dbReference type="EMBL" id="OAY35362.1"/>
    </source>
</evidence>
<accession>A0A2C9UUR6</accession>
<protein>
    <submittedName>
        <fullName evidence="1">Uncharacterized protein</fullName>
    </submittedName>
</protein>
<dbReference type="AlphaFoldDB" id="A0A2C9UUR6"/>
<reference evidence="1" key="1">
    <citation type="submission" date="2016-02" db="EMBL/GenBank/DDBJ databases">
        <title>WGS assembly of Manihot esculenta.</title>
        <authorList>
            <person name="Bredeson J.V."/>
            <person name="Prochnik S.E."/>
            <person name="Lyons J.B."/>
            <person name="Schmutz J."/>
            <person name="Grimwood J."/>
            <person name="Vrebalov J."/>
            <person name="Bart R.S."/>
            <person name="Amuge T."/>
            <person name="Ferguson M.E."/>
            <person name="Green R."/>
            <person name="Putnam N."/>
            <person name="Stites J."/>
            <person name="Rounsley S."/>
            <person name="Rokhsar D.S."/>
        </authorList>
    </citation>
    <scope>NUCLEOTIDE SEQUENCE [LARGE SCALE GENOMIC DNA]</scope>
    <source>
        <tissue evidence="1">Leaf</tissue>
    </source>
</reference>
<organism evidence="1">
    <name type="scientific">Manihot esculenta</name>
    <name type="common">Cassava</name>
    <name type="synonym">Jatropha manihot</name>
    <dbReference type="NCBI Taxonomy" id="3983"/>
    <lineage>
        <taxon>Eukaryota</taxon>
        <taxon>Viridiplantae</taxon>
        <taxon>Streptophyta</taxon>
        <taxon>Embryophyta</taxon>
        <taxon>Tracheophyta</taxon>
        <taxon>Spermatophyta</taxon>
        <taxon>Magnoliopsida</taxon>
        <taxon>eudicotyledons</taxon>
        <taxon>Gunneridae</taxon>
        <taxon>Pentapetalae</taxon>
        <taxon>rosids</taxon>
        <taxon>fabids</taxon>
        <taxon>Malpighiales</taxon>
        <taxon>Euphorbiaceae</taxon>
        <taxon>Crotonoideae</taxon>
        <taxon>Manihoteae</taxon>
        <taxon>Manihot</taxon>
    </lineage>
</organism>
<name>A0A2C9UUR6_MANES</name>